<proteinExistence type="predicted"/>
<gene>
    <name evidence="2" type="ORF">SAMN05216389_10815</name>
</gene>
<evidence type="ECO:0000313" key="2">
    <source>
        <dbReference type="EMBL" id="SET27315.1"/>
    </source>
</evidence>
<evidence type="ECO:0000313" key="3">
    <source>
        <dbReference type="Proteomes" id="UP000198618"/>
    </source>
</evidence>
<sequence length="204" mass="24068">MSIYERALGNQFRKMHPKLQERYLFEGDRPFRAKGVMDYVYRGSTFLYPLYRLGLKRKLLFPEHGRDIPFTIINTPCKGNDGEQQIHWQREFHFENKKRYFNALMSFDEHSHMIKDYFGEPPIFYSDLSFTVTKAKGLKIESKQQRLVIGRMEIPVPKLFQGVATVIEEFDDVEKNFLIHVKVTNPLVGNLMSYKGRFATDDIS</sequence>
<organism evidence="2 3">
    <name type="scientific">Oceanobacillus limi</name>
    <dbReference type="NCBI Taxonomy" id="930131"/>
    <lineage>
        <taxon>Bacteria</taxon>
        <taxon>Bacillati</taxon>
        <taxon>Bacillota</taxon>
        <taxon>Bacilli</taxon>
        <taxon>Bacillales</taxon>
        <taxon>Bacillaceae</taxon>
        <taxon>Oceanobacillus</taxon>
    </lineage>
</organism>
<dbReference type="InterPro" id="IPR025311">
    <property type="entry name" value="DUF4166"/>
</dbReference>
<dbReference type="STRING" id="930131.SAMN05216389_10815"/>
<reference evidence="2 3" key="1">
    <citation type="submission" date="2016-10" db="EMBL/GenBank/DDBJ databases">
        <authorList>
            <person name="de Groot N.N."/>
        </authorList>
    </citation>
    <scope>NUCLEOTIDE SEQUENCE [LARGE SCALE GENOMIC DNA]</scope>
    <source>
        <strain evidence="2 3">IBRC-M 10780</strain>
    </source>
</reference>
<dbReference type="Proteomes" id="UP000198618">
    <property type="component" value="Unassembled WGS sequence"/>
</dbReference>
<accession>A0A1I0D642</accession>
<feature type="domain" description="DUF4166" evidence="1">
    <location>
        <begin position="15"/>
        <end position="198"/>
    </location>
</feature>
<dbReference type="EMBL" id="FOHE01000008">
    <property type="protein sequence ID" value="SET27315.1"/>
    <property type="molecule type" value="Genomic_DNA"/>
</dbReference>
<evidence type="ECO:0000259" key="1">
    <source>
        <dbReference type="Pfam" id="PF13761"/>
    </source>
</evidence>
<keyword evidence="3" id="KW-1185">Reference proteome</keyword>
<dbReference type="RefSeq" id="WP_244513480.1">
    <property type="nucleotide sequence ID" value="NZ_FOHE01000008.1"/>
</dbReference>
<dbReference type="AlphaFoldDB" id="A0A1I0D642"/>
<dbReference type="Pfam" id="PF13761">
    <property type="entry name" value="DUF4166"/>
    <property type="match status" value="1"/>
</dbReference>
<protein>
    <recommendedName>
        <fullName evidence="1">DUF4166 domain-containing protein</fullName>
    </recommendedName>
</protein>
<name>A0A1I0D642_9BACI</name>